<dbReference type="SUPFAM" id="SSF69118">
    <property type="entry name" value="AhpD-like"/>
    <property type="match status" value="1"/>
</dbReference>
<evidence type="ECO:0000256" key="1">
    <source>
        <dbReference type="ARBA" id="ARBA00004496"/>
    </source>
</evidence>
<dbReference type="WBParaSite" id="Hba_20066">
    <property type="protein sequence ID" value="Hba_20066"/>
    <property type="gene ID" value="Hba_20066"/>
</dbReference>
<protein>
    <submittedName>
        <fullName evidence="6">Si:zfos-80g12.1</fullName>
    </submittedName>
</protein>
<dbReference type="GO" id="GO:0005737">
    <property type="term" value="C:cytoplasm"/>
    <property type="evidence" value="ECO:0007669"/>
    <property type="project" value="UniProtKB-SubCell"/>
</dbReference>
<dbReference type="GO" id="GO:1990253">
    <property type="term" value="P:cellular response to leucine starvation"/>
    <property type="evidence" value="ECO:0007669"/>
    <property type="project" value="TreeGrafter"/>
</dbReference>
<keyword evidence="5" id="KW-1185">Reference proteome</keyword>
<dbReference type="PANTHER" id="PTHR12474:SF0">
    <property type="entry name" value="SESTRIN HOMOLOG"/>
    <property type="match status" value="1"/>
</dbReference>
<sequence length="452" mass="51683">MSRFAEAGDFGSAVKLPEPWTPLLRFTNLHQSYHELFENTINTLFYGSGNLKISTRHYIAIMAATRHRCFFLINLHEREFERTGGDRKWLKGLTYVDDRKLSYLDNINMVLAHQPWLCNGDNVNTLVRGPLIPHWSLADLTQAVVILAHTHALCSFIHAIGAIHPSSVSKCFYWFHIVRTELASIDVLRSQWSLRDKENNGEQKGEVEELLRRMARLKAAVETSEVSPNNAQHFFALADGSNGKYSLAFLFILFSFYLGSGGDSPIGESGSESPVFSQQMSFAYVDFASRTDHAKTFKSHEFTWDHGFSLINDLSPDLAQKLDEKFDLTQRLTYSFMGGYDNVDTTAYRNAVWNYIQALFGIRHDDYDYAEVNALLSREMKTFVKTTACFPHRMTDELRSAVMTEFKASEKIHVVLMIMEARLQASMLYYTRALTNFFAQTTKLSMQTKPLD</sequence>
<comment type="similarity">
    <text evidence="2">Belongs to the sestrin family.</text>
</comment>
<dbReference type="GO" id="GO:1901031">
    <property type="term" value="P:regulation of response to reactive oxygen species"/>
    <property type="evidence" value="ECO:0007669"/>
    <property type="project" value="InterPro"/>
</dbReference>
<proteinExistence type="inferred from homology"/>
<dbReference type="AlphaFoldDB" id="A0A1I7XRF0"/>
<name>A0A1I7XRF0_HETBA</name>
<evidence type="ECO:0000256" key="3">
    <source>
        <dbReference type="ARBA" id="ARBA00022490"/>
    </source>
</evidence>
<organism evidence="5 6">
    <name type="scientific">Heterorhabditis bacteriophora</name>
    <name type="common">Entomopathogenic nematode worm</name>
    <dbReference type="NCBI Taxonomy" id="37862"/>
    <lineage>
        <taxon>Eukaryota</taxon>
        <taxon>Metazoa</taxon>
        <taxon>Ecdysozoa</taxon>
        <taxon>Nematoda</taxon>
        <taxon>Chromadorea</taxon>
        <taxon>Rhabditida</taxon>
        <taxon>Rhabditina</taxon>
        <taxon>Rhabditomorpha</taxon>
        <taxon>Strongyloidea</taxon>
        <taxon>Heterorhabditidae</taxon>
        <taxon>Heterorhabditis</taxon>
    </lineage>
</organism>
<dbReference type="GO" id="GO:1904262">
    <property type="term" value="P:negative regulation of TORC1 signaling"/>
    <property type="evidence" value="ECO:0007669"/>
    <property type="project" value="TreeGrafter"/>
</dbReference>
<accession>A0A1I7XRF0</accession>
<dbReference type="PANTHER" id="PTHR12474">
    <property type="entry name" value="P53 REGULATED PA26 NUCLEAR PROTEIN SESTRIN"/>
    <property type="match status" value="1"/>
</dbReference>
<dbReference type="GO" id="GO:0071233">
    <property type="term" value="P:cellular response to L-leucine"/>
    <property type="evidence" value="ECO:0007669"/>
    <property type="project" value="TreeGrafter"/>
</dbReference>
<dbReference type="GO" id="GO:0016239">
    <property type="term" value="P:positive regulation of macroautophagy"/>
    <property type="evidence" value="ECO:0007669"/>
    <property type="project" value="TreeGrafter"/>
</dbReference>
<dbReference type="InterPro" id="IPR029032">
    <property type="entry name" value="AhpD-like"/>
</dbReference>
<evidence type="ECO:0000313" key="5">
    <source>
        <dbReference type="Proteomes" id="UP000095283"/>
    </source>
</evidence>
<keyword evidence="4" id="KW-0175">Coiled coil</keyword>
<dbReference type="GO" id="GO:0005634">
    <property type="term" value="C:nucleus"/>
    <property type="evidence" value="ECO:0007669"/>
    <property type="project" value="InterPro"/>
</dbReference>
<dbReference type="GO" id="GO:0070728">
    <property type="term" value="F:L-leucine binding"/>
    <property type="evidence" value="ECO:0007669"/>
    <property type="project" value="TreeGrafter"/>
</dbReference>
<evidence type="ECO:0000256" key="4">
    <source>
        <dbReference type="SAM" id="Coils"/>
    </source>
</evidence>
<comment type="subcellular location">
    <subcellularLocation>
        <location evidence="1">Cytoplasm</location>
    </subcellularLocation>
</comment>
<keyword evidence="3" id="KW-0963">Cytoplasm</keyword>
<evidence type="ECO:0000313" key="6">
    <source>
        <dbReference type="WBParaSite" id="Hba_20066"/>
    </source>
</evidence>
<reference evidence="6" key="1">
    <citation type="submission" date="2016-11" db="UniProtKB">
        <authorList>
            <consortium name="WormBaseParasite"/>
        </authorList>
    </citation>
    <scope>IDENTIFICATION</scope>
</reference>
<dbReference type="GO" id="GO:0016684">
    <property type="term" value="F:oxidoreductase activity, acting on peroxide as acceptor"/>
    <property type="evidence" value="ECO:0007669"/>
    <property type="project" value="TreeGrafter"/>
</dbReference>
<dbReference type="Proteomes" id="UP000095283">
    <property type="component" value="Unplaced"/>
</dbReference>
<dbReference type="InterPro" id="IPR006730">
    <property type="entry name" value="Sestrin"/>
</dbReference>
<feature type="coiled-coil region" evidence="4">
    <location>
        <begin position="200"/>
        <end position="227"/>
    </location>
</feature>
<dbReference type="Pfam" id="PF04636">
    <property type="entry name" value="PA26"/>
    <property type="match status" value="1"/>
</dbReference>
<evidence type="ECO:0000256" key="2">
    <source>
        <dbReference type="ARBA" id="ARBA00008350"/>
    </source>
</evidence>